<dbReference type="SUPFAM" id="SSF47729">
    <property type="entry name" value="IHF-like DNA-binding proteins"/>
    <property type="match status" value="1"/>
</dbReference>
<evidence type="ECO:0000256" key="3">
    <source>
        <dbReference type="ARBA" id="ARBA00023125"/>
    </source>
</evidence>
<evidence type="ECO:0000313" key="5">
    <source>
        <dbReference type="EMBL" id="SBW10085.1"/>
    </source>
</evidence>
<sequence>MTRAELVKTFQEATQLPANQAQEYLERFGDIAAAELLGGGEIPLPGVGKLVIKKRAARKGRNPRTGEAVDIPAKRVLAVTLTKDFRESFN</sequence>
<dbReference type="PRINTS" id="PR01727">
    <property type="entry name" value="DNABINDINGHU"/>
</dbReference>
<gene>
    <name evidence="5" type="ORF">KM92DES2_12882</name>
</gene>
<evidence type="ECO:0000256" key="1">
    <source>
        <dbReference type="ARBA" id="ARBA00010529"/>
    </source>
</evidence>
<dbReference type="PANTHER" id="PTHR33175:SF3">
    <property type="entry name" value="DNA-BINDING PROTEIN HU-BETA"/>
    <property type="match status" value="1"/>
</dbReference>
<comment type="similarity">
    <text evidence="1 4">Belongs to the bacterial histone-like protein family.</text>
</comment>
<dbReference type="CDD" id="cd00591">
    <property type="entry name" value="HU_IHF"/>
    <property type="match status" value="1"/>
</dbReference>
<reference evidence="5" key="1">
    <citation type="submission" date="2016-04" db="EMBL/GenBank/DDBJ databases">
        <authorList>
            <person name="Evans L.H."/>
            <person name="Alamgir A."/>
            <person name="Owens N."/>
            <person name="Weber N.D."/>
            <person name="Virtaneva K."/>
            <person name="Barbian K."/>
            <person name="Babar A."/>
            <person name="Rosenke K."/>
        </authorList>
    </citation>
    <scope>NUCLEOTIDE SEQUENCE</scope>
    <source>
        <strain evidence="5">92-2</strain>
    </source>
</reference>
<dbReference type="GO" id="GO:0030261">
    <property type="term" value="P:chromosome condensation"/>
    <property type="evidence" value="ECO:0007669"/>
    <property type="project" value="UniProtKB-KW"/>
</dbReference>
<dbReference type="GO" id="GO:0005829">
    <property type="term" value="C:cytosol"/>
    <property type="evidence" value="ECO:0007669"/>
    <property type="project" value="TreeGrafter"/>
</dbReference>
<accession>A0A212KEX7</accession>
<dbReference type="AlphaFoldDB" id="A0A212KEX7"/>
<dbReference type="PANTHER" id="PTHR33175">
    <property type="entry name" value="DNA-BINDING PROTEIN HU"/>
    <property type="match status" value="1"/>
</dbReference>
<name>A0A212KEX7_9BACT</name>
<evidence type="ECO:0000256" key="2">
    <source>
        <dbReference type="ARBA" id="ARBA00023067"/>
    </source>
</evidence>
<keyword evidence="2" id="KW-0226">DNA condensation</keyword>
<evidence type="ECO:0000256" key="4">
    <source>
        <dbReference type="RuleBase" id="RU003939"/>
    </source>
</evidence>
<organism evidence="5">
    <name type="scientific">uncultured Desulfovibrio sp</name>
    <dbReference type="NCBI Taxonomy" id="167968"/>
    <lineage>
        <taxon>Bacteria</taxon>
        <taxon>Pseudomonadati</taxon>
        <taxon>Thermodesulfobacteriota</taxon>
        <taxon>Desulfovibrionia</taxon>
        <taxon>Desulfovibrionales</taxon>
        <taxon>Desulfovibrionaceae</taxon>
        <taxon>Desulfovibrio</taxon>
        <taxon>environmental samples</taxon>
    </lineage>
</organism>
<dbReference type="InterPro" id="IPR000119">
    <property type="entry name" value="Hist_DNA-bd"/>
</dbReference>
<dbReference type="EMBL" id="FLUP01000001">
    <property type="protein sequence ID" value="SBW10085.1"/>
    <property type="molecule type" value="Genomic_DNA"/>
</dbReference>
<keyword evidence="3 5" id="KW-0238">DNA-binding</keyword>
<dbReference type="Pfam" id="PF00216">
    <property type="entry name" value="Bac_DNA_binding"/>
    <property type="match status" value="1"/>
</dbReference>
<dbReference type="Gene3D" id="4.10.520.10">
    <property type="entry name" value="IHF-like DNA-binding proteins"/>
    <property type="match status" value="1"/>
</dbReference>
<dbReference type="GO" id="GO:0030527">
    <property type="term" value="F:structural constituent of chromatin"/>
    <property type="evidence" value="ECO:0007669"/>
    <property type="project" value="InterPro"/>
</dbReference>
<protein>
    <submittedName>
        <fullName evidence="5">Histone family protein DNA-binding protein</fullName>
    </submittedName>
</protein>
<dbReference type="InterPro" id="IPR010992">
    <property type="entry name" value="IHF-like_DNA-bd_dom_sf"/>
</dbReference>
<dbReference type="SMART" id="SM00411">
    <property type="entry name" value="BHL"/>
    <property type="match status" value="1"/>
</dbReference>
<proteinExistence type="inferred from homology"/>
<dbReference type="RefSeq" id="WP_296936968.1">
    <property type="nucleotide sequence ID" value="NZ_LT598928.1"/>
</dbReference>
<dbReference type="GO" id="GO:0003677">
    <property type="term" value="F:DNA binding"/>
    <property type="evidence" value="ECO:0007669"/>
    <property type="project" value="UniProtKB-KW"/>
</dbReference>